<protein>
    <submittedName>
        <fullName evidence="1">Uncharacterized protein</fullName>
    </submittedName>
</protein>
<dbReference type="EMBL" id="JANJZL010000009">
    <property type="protein sequence ID" value="MCR2044814.1"/>
    <property type="molecule type" value="Genomic_DNA"/>
</dbReference>
<dbReference type="Proteomes" id="UP001142078">
    <property type="component" value="Unassembled WGS sequence"/>
</dbReference>
<dbReference type="OrthoDB" id="9808061at2"/>
<reference evidence="1" key="1">
    <citation type="submission" date="2022-07" db="EMBL/GenBank/DDBJ databases">
        <title>Enhanced cultured diversity of the mouse gut microbiota enables custom-made synthetic communities.</title>
        <authorList>
            <person name="Afrizal A."/>
        </authorList>
    </citation>
    <scope>NUCLEOTIDE SEQUENCE</scope>
    <source>
        <strain evidence="1">DSM 29482</strain>
    </source>
</reference>
<gene>
    <name evidence="1" type="ORF">NSA23_11935</name>
</gene>
<dbReference type="RefSeq" id="WP_042678930.1">
    <property type="nucleotide sequence ID" value="NZ_CABKTM010000008.1"/>
</dbReference>
<comment type="caution">
    <text evidence="1">The sequence shown here is derived from an EMBL/GenBank/DDBJ whole genome shotgun (WGS) entry which is preliminary data.</text>
</comment>
<evidence type="ECO:0000313" key="2">
    <source>
        <dbReference type="Proteomes" id="UP001142078"/>
    </source>
</evidence>
<dbReference type="AlphaFoldDB" id="A0A9X2MJE2"/>
<sequence>MKLEDRKLWIERIQDYRNSGLTAIKWSEEKGISVHKLRYYINKFSKESKEILKNKIYHLKNDIMND</sequence>
<proteinExistence type="predicted"/>
<dbReference type="NCBIfam" id="NF047593">
    <property type="entry name" value="IS66_ISAeme5_TnpA"/>
    <property type="match status" value="1"/>
</dbReference>
<organism evidence="1 2">
    <name type="scientific">Anaerosalibacter massiliensis</name>
    <dbReference type="NCBI Taxonomy" id="1347392"/>
    <lineage>
        <taxon>Bacteria</taxon>
        <taxon>Bacillati</taxon>
        <taxon>Bacillota</taxon>
        <taxon>Tissierellia</taxon>
        <taxon>Tissierellales</taxon>
        <taxon>Sporanaerobacteraceae</taxon>
        <taxon>Anaerosalibacter</taxon>
    </lineage>
</organism>
<accession>A0A9X2MJE2</accession>
<name>A0A9X2MJE2_9FIRM</name>
<keyword evidence="2" id="KW-1185">Reference proteome</keyword>
<evidence type="ECO:0000313" key="1">
    <source>
        <dbReference type="EMBL" id="MCR2044814.1"/>
    </source>
</evidence>